<dbReference type="OrthoDB" id="4188321at2759"/>
<dbReference type="Proteomes" id="UP000242791">
    <property type="component" value="Unassembled WGS sequence"/>
</dbReference>
<accession>A0A1J9RIN6</accession>
<evidence type="ECO:0000313" key="3">
    <source>
        <dbReference type="Proteomes" id="UP000242791"/>
    </source>
</evidence>
<keyword evidence="3" id="KW-1185">Reference proteome</keyword>
<proteinExistence type="predicted"/>
<dbReference type="STRING" id="1658174.A0A1J9RIN6"/>
<dbReference type="VEuPathDB" id="FungiDB:ACJ73_00208"/>
<reference evidence="2 3" key="1">
    <citation type="submission" date="2015-08" db="EMBL/GenBank/DDBJ databases">
        <title>Emmonsia species relationships and genome sequence.</title>
        <authorList>
            <person name="Cuomo C.A."/>
            <person name="Schwartz I.S."/>
            <person name="Kenyon C."/>
            <person name="De Hoog G.S."/>
            <person name="Govender N.P."/>
            <person name="Botha A."/>
            <person name="Moreno L."/>
            <person name="De Vries M."/>
            <person name="Munoz J.F."/>
            <person name="Stielow J.B."/>
        </authorList>
    </citation>
    <scope>NUCLEOTIDE SEQUENCE [LARGE SCALE GENOMIC DNA]</scope>
    <source>
        <strain evidence="2 3">EI222</strain>
    </source>
</reference>
<name>A0A1J9RIN6_9EURO</name>
<sequence length="221" mass="24120">MAFFLGPIQQQQQQQQQHPQPTVFRYIPMQNPAHPQHAALQASNPYPGHVVENHNPPPANNNGPAAPAPVVAPDIAPVSAPAPSANNSPTTQAVMVAHGQIAVSPQPQQVFVPQQAQNWFGWPVPAVVPVQQQQQQPQAWFAPDPQQLHAQNVAAAQANGANIPRQLVPYNPPAGQALWVHNLDGSWSLRSVTDIHNKLNGQWIRSKQGYPYFQIQAKPES</sequence>
<gene>
    <name evidence="2" type="ORF">ACJ73_00208</name>
</gene>
<evidence type="ECO:0000256" key="1">
    <source>
        <dbReference type="SAM" id="MobiDB-lite"/>
    </source>
</evidence>
<comment type="caution">
    <text evidence="2">The sequence shown here is derived from an EMBL/GenBank/DDBJ whole genome shotgun (WGS) entry which is preliminary data.</text>
</comment>
<dbReference type="AlphaFoldDB" id="A0A1J9RIN6"/>
<evidence type="ECO:0000313" key="2">
    <source>
        <dbReference type="EMBL" id="OJD28399.1"/>
    </source>
</evidence>
<feature type="region of interest" description="Disordered" evidence="1">
    <location>
        <begin position="35"/>
        <end position="67"/>
    </location>
</feature>
<organism evidence="2 3">
    <name type="scientific">Blastomyces percursus</name>
    <dbReference type="NCBI Taxonomy" id="1658174"/>
    <lineage>
        <taxon>Eukaryota</taxon>
        <taxon>Fungi</taxon>
        <taxon>Dikarya</taxon>
        <taxon>Ascomycota</taxon>
        <taxon>Pezizomycotina</taxon>
        <taxon>Eurotiomycetes</taxon>
        <taxon>Eurotiomycetidae</taxon>
        <taxon>Onygenales</taxon>
        <taxon>Ajellomycetaceae</taxon>
        <taxon>Blastomyces</taxon>
    </lineage>
</organism>
<dbReference type="EMBL" id="LGTZ01000012">
    <property type="protein sequence ID" value="OJD28399.1"/>
    <property type="molecule type" value="Genomic_DNA"/>
</dbReference>
<protein>
    <submittedName>
        <fullName evidence="2">Uncharacterized protein</fullName>
    </submittedName>
</protein>
<feature type="region of interest" description="Disordered" evidence="1">
    <location>
        <begin position="1"/>
        <end position="20"/>
    </location>
</feature>